<feature type="transmembrane region" description="Helical" evidence="1">
    <location>
        <begin position="7"/>
        <end position="31"/>
    </location>
</feature>
<dbReference type="InterPro" id="IPR011050">
    <property type="entry name" value="Pectin_lyase_fold/virulence"/>
</dbReference>
<keyword evidence="3" id="KW-1185">Reference proteome</keyword>
<dbReference type="Gene3D" id="2.160.20.10">
    <property type="entry name" value="Single-stranded right-handed beta-helix, Pectin lyase-like"/>
    <property type="match status" value="1"/>
</dbReference>
<evidence type="ECO:0000313" key="2">
    <source>
        <dbReference type="EMBL" id="MRX55056.1"/>
    </source>
</evidence>
<evidence type="ECO:0000256" key="1">
    <source>
        <dbReference type="SAM" id="Phobius"/>
    </source>
</evidence>
<evidence type="ECO:0008006" key="4">
    <source>
        <dbReference type="Google" id="ProtNLM"/>
    </source>
</evidence>
<keyword evidence="1" id="KW-1133">Transmembrane helix</keyword>
<keyword evidence="1" id="KW-0472">Membrane</keyword>
<dbReference type="RefSeq" id="WP_070879602.1">
    <property type="nucleotide sequence ID" value="NZ_CAJGAA010000004.1"/>
</dbReference>
<name>A0A6I2MDG6_9BACI</name>
<proteinExistence type="predicted"/>
<dbReference type="AlphaFoldDB" id="A0A6I2MDG6"/>
<dbReference type="EMBL" id="WKKF01000003">
    <property type="protein sequence ID" value="MRX55056.1"/>
    <property type="molecule type" value="Genomic_DNA"/>
</dbReference>
<gene>
    <name evidence="2" type="ORF">GJU41_13825</name>
</gene>
<reference evidence="2 3" key="1">
    <citation type="submission" date="2019-11" db="EMBL/GenBank/DDBJ databases">
        <title>Bacillus idriensis genome.</title>
        <authorList>
            <person name="Konopka E.N."/>
            <person name="Newman J.D."/>
        </authorList>
    </citation>
    <scope>NUCLEOTIDE SEQUENCE [LARGE SCALE GENOMIC DNA]</scope>
    <source>
        <strain evidence="2 3">DSM 19097</strain>
    </source>
</reference>
<protein>
    <recommendedName>
        <fullName evidence="4">Pectate lyase superfamily protein domain-containing protein</fullName>
    </recommendedName>
</protein>
<keyword evidence="1" id="KW-0812">Transmembrane</keyword>
<dbReference type="Proteomes" id="UP000441585">
    <property type="component" value="Unassembled WGS sequence"/>
</dbReference>
<dbReference type="InterPro" id="IPR012334">
    <property type="entry name" value="Pectin_lyas_fold"/>
</dbReference>
<organism evidence="2 3">
    <name type="scientific">Metabacillus idriensis</name>
    <dbReference type="NCBI Taxonomy" id="324768"/>
    <lineage>
        <taxon>Bacteria</taxon>
        <taxon>Bacillati</taxon>
        <taxon>Bacillota</taxon>
        <taxon>Bacilli</taxon>
        <taxon>Bacillales</taxon>
        <taxon>Bacillaceae</taxon>
        <taxon>Metabacillus</taxon>
    </lineage>
</organism>
<dbReference type="SUPFAM" id="SSF51126">
    <property type="entry name" value="Pectin lyase-like"/>
    <property type="match status" value="1"/>
</dbReference>
<evidence type="ECO:0000313" key="3">
    <source>
        <dbReference type="Proteomes" id="UP000441585"/>
    </source>
</evidence>
<accession>A0A6I2MDG6</accession>
<comment type="caution">
    <text evidence="2">The sequence shown here is derived from an EMBL/GenBank/DDBJ whole genome shotgun (WGS) entry which is preliminary data.</text>
</comment>
<sequence>MRKTKPVFFSGIIIGVFIALSILIVVQKIFFNELHANQKVNVNFVDVESFGANGTDLNDDSLAIQKAIDYSAKSKIGKVKLQGNKNYILTRGIKIKEGVTLEFDQNTRLYIEGNFRGIEVEKNASIYNGIIEVSSPEFDDEVIYLNGSEQFWSSTRTNISNVTIVNSSERNKGTGIKLVSEKSGDFISFTNFQDIEIIGFYNGVRLISTQQGSKAEGGYSYINGNRFINLTLDDCVSCIEIVSSATVPNEVSGNEFSGLQIQISKATKKILTVSGSNNRFEAMVWDTQLLEKQSPIIVFTDQSAYSLLTSNLQENFISDRGNSNKYLSN</sequence>